<dbReference type="Pfam" id="PF07179">
    <property type="entry name" value="SseB"/>
    <property type="match status" value="1"/>
</dbReference>
<sequence length="378" mass="39751">MGLFSRKKKSGDDGEQEPQKPAASEEATSVEPDVPAAPEPTADVNISFSAFQGVGAGSGPEVQDPQSEPKAPAPAPAPAAPKNGQNPRPRELPLAPAAPPANLETVKGLKDNALLRDALQSLPEKPSPQQLLGVARQMMQGHLFLRVAGDVREQVQAGGKATLTFGVAKNGDKSYMMVFSSGRALREAVKADGNEKTSAVAQAVPQIVQHMIDNGFDGLIVDNASAPHRIVLPKEVLERAIGQADPAMRLKTLIAQPRDTDTPKKVAAALADQPPLWVAVGPSPQDEEKMGIAEARLANGTRLLQVYSHPLEVVAQGRSERALPFGAEKIAKVLTDHPELGGVLIDPAGPLMTLTREELDPVLALAHGAEDSAAEPTD</sequence>
<reference evidence="3 4" key="1">
    <citation type="submission" date="2021-03" db="EMBL/GenBank/DDBJ databases">
        <title>Sequencing the genomes of 1000 actinobacteria strains.</title>
        <authorList>
            <person name="Klenk H.-P."/>
        </authorList>
    </citation>
    <scope>NUCLEOTIDE SEQUENCE [LARGE SCALE GENOMIC DNA]</scope>
    <source>
        <strain evidence="3 4">DSM 24221</strain>
    </source>
</reference>
<accession>A0ABS4ZJG7</accession>
<feature type="region of interest" description="Disordered" evidence="1">
    <location>
        <begin position="1"/>
        <end position="99"/>
    </location>
</feature>
<keyword evidence="4" id="KW-1185">Reference proteome</keyword>
<protein>
    <recommendedName>
        <fullName evidence="2">SseB protein N-terminal domain-containing protein</fullName>
    </recommendedName>
</protein>
<name>A0ABS4ZJG7_9MICO</name>
<gene>
    <name evidence="3" type="ORF">JOF34_002010</name>
</gene>
<evidence type="ECO:0000313" key="4">
    <source>
        <dbReference type="Proteomes" id="UP001519362"/>
    </source>
</evidence>
<comment type="caution">
    <text evidence="3">The sequence shown here is derived from an EMBL/GenBank/DDBJ whole genome shotgun (WGS) entry which is preliminary data.</text>
</comment>
<dbReference type="InterPro" id="IPR009839">
    <property type="entry name" value="SseB_N"/>
</dbReference>
<evidence type="ECO:0000313" key="3">
    <source>
        <dbReference type="EMBL" id="MBP2437424.1"/>
    </source>
</evidence>
<organism evidence="3 4">
    <name type="scientific">Microbacterium amylolyticum</name>
    <dbReference type="NCBI Taxonomy" id="936337"/>
    <lineage>
        <taxon>Bacteria</taxon>
        <taxon>Bacillati</taxon>
        <taxon>Actinomycetota</taxon>
        <taxon>Actinomycetes</taxon>
        <taxon>Micrococcales</taxon>
        <taxon>Microbacteriaceae</taxon>
        <taxon>Microbacterium</taxon>
    </lineage>
</organism>
<feature type="domain" description="SseB protein N-terminal" evidence="2">
    <location>
        <begin position="115"/>
        <end position="238"/>
    </location>
</feature>
<evidence type="ECO:0000256" key="1">
    <source>
        <dbReference type="SAM" id="MobiDB-lite"/>
    </source>
</evidence>
<dbReference type="EMBL" id="JAGIOL010000001">
    <property type="protein sequence ID" value="MBP2437424.1"/>
    <property type="molecule type" value="Genomic_DNA"/>
</dbReference>
<dbReference type="Proteomes" id="UP001519362">
    <property type="component" value="Unassembled WGS sequence"/>
</dbReference>
<dbReference type="RefSeq" id="WP_165134010.1">
    <property type="nucleotide sequence ID" value="NZ_CP049253.1"/>
</dbReference>
<evidence type="ECO:0000259" key="2">
    <source>
        <dbReference type="Pfam" id="PF07179"/>
    </source>
</evidence>
<proteinExistence type="predicted"/>